<gene>
    <name evidence="2" type="ORF">SO694_00078134</name>
</gene>
<name>A0ABR1FH45_AURAN</name>
<feature type="region of interest" description="Disordered" evidence="1">
    <location>
        <begin position="36"/>
        <end position="56"/>
    </location>
</feature>
<dbReference type="EMBL" id="JBBJCI010000426">
    <property type="protein sequence ID" value="KAK7230695.1"/>
    <property type="molecule type" value="Genomic_DNA"/>
</dbReference>
<reference evidence="2 3" key="1">
    <citation type="submission" date="2024-03" db="EMBL/GenBank/DDBJ databases">
        <title>Aureococcus anophagefferens CCMP1851 and Kratosvirus quantuckense: Draft genome of a second virus-susceptible host strain in the model system.</title>
        <authorList>
            <person name="Chase E."/>
            <person name="Truchon A.R."/>
            <person name="Schepens W."/>
            <person name="Wilhelm S.W."/>
        </authorList>
    </citation>
    <scope>NUCLEOTIDE SEQUENCE [LARGE SCALE GENOMIC DNA]</scope>
    <source>
        <strain evidence="2 3">CCMP1851</strain>
    </source>
</reference>
<evidence type="ECO:0000313" key="2">
    <source>
        <dbReference type="EMBL" id="KAK7230695.1"/>
    </source>
</evidence>
<sequence>MARAGAACAPGSRARDLSRSIDRVREHGLLWNFRDDRGRGEHAEPPGTAPKLISSKSSKSLYGSQPFGDARSCEIFVEHAVAGFWHCASCGVPKCSHFNAKRCAAVPPPKDHAGPVYQRKGSKRGRSRARPRRRFVAGKLKLFEVAEGGGPGPHVATYVVDATPTPSSATRARAAPALRIETASGARVRLACAAPEARDAWVAALVATQAWLVRVAPGGASGGARRLRRRHEAAGGERRRRAKLRDERTALDRRLRALMEDCEALAAAAERARAGRDRGGGRRGRAPAKRAGERLAARLETSTDRDLVKAFGKGVAGKACRSLMKLNEAATGARRASPPGGPLASRRAPRPSARA</sequence>
<dbReference type="Proteomes" id="UP001363151">
    <property type="component" value="Unassembled WGS sequence"/>
</dbReference>
<feature type="region of interest" description="Disordered" evidence="1">
    <location>
        <begin position="328"/>
        <end position="355"/>
    </location>
</feature>
<comment type="caution">
    <text evidence="2">The sequence shown here is derived from an EMBL/GenBank/DDBJ whole genome shotgun (WGS) entry which is preliminary data.</text>
</comment>
<feature type="compositionally biased region" description="Low complexity" evidence="1">
    <location>
        <begin position="342"/>
        <end position="355"/>
    </location>
</feature>
<evidence type="ECO:0000256" key="1">
    <source>
        <dbReference type="SAM" id="MobiDB-lite"/>
    </source>
</evidence>
<organism evidence="2 3">
    <name type="scientific">Aureococcus anophagefferens</name>
    <name type="common">Harmful bloom alga</name>
    <dbReference type="NCBI Taxonomy" id="44056"/>
    <lineage>
        <taxon>Eukaryota</taxon>
        <taxon>Sar</taxon>
        <taxon>Stramenopiles</taxon>
        <taxon>Ochrophyta</taxon>
        <taxon>Pelagophyceae</taxon>
        <taxon>Pelagomonadales</taxon>
        <taxon>Pelagomonadaceae</taxon>
        <taxon>Aureococcus</taxon>
    </lineage>
</organism>
<feature type="region of interest" description="Disordered" evidence="1">
    <location>
        <begin position="274"/>
        <end position="294"/>
    </location>
</feature>
<evidence type="ECO:0008006" key="4">
    <source>
        <dbReference type="Google" id="ProtNLM"/>
    </source>
</evidence>
<feature type="region of interest" description="Disordered" evidence="1">
    <location>
        <begin position="219"/>
        <end position="245"/>
    </location>
</feature>
<evidence type="ECO:0000313" key="3">
    <source>
        <dbReference type="Proteomes" id="UP001363151"/>
    </source>
</evidence>
<proteinExistence type="predicted"/>
<keyword evidence="3" id="KW-1185">Reference proteome</keyword>
<protein>
    <recommendedName>
        <fullName evidence="4">PH domain-containing protein</fullName>
    </recommendedName>
</protein>
<feature type="compositionally biased region" description="Basic residues" evidence="1">
    <location>
        <begin position="120"/>
        <end position="131"/>
    </location>
</feature>
<accession>A0ABR1FH45</accession>
<feature type="region of interest" description="Disordered" evidence="1">
    <location>
        <begin position="110"/>
        <end position="131"/>
    </location>
</feature>